<sequence length="386" mass="44974">MSSGPLCAVKCEGKYFIRANLVFQYRQEKHEQEKTLNNIREENHAMKKDISLKEEMLNNKSSEYATLKKSLNSLNRQQNRCYGETKIVLDCLHRGNRVEGHWFCCGIKCYYFSTNKKKWNGCKQTCQDCSLSLLQIDDEDELKFLKSQLNSNNYWIGLTHNKSKGEWQWIGNGSSKLYSEEKHQLQETLNNLRQEYQSMKHDISLKEEMWRNKSLEYAALKESLHSLNKEQNKCYGEIKIVLDCLNKRGNRVEGHWFCCGIKCYYFSTDQKTWNGCKQTCQGCGLSLLQIEDEDELKFLKSQLYSNNYWIGLTHNKSKGEWQWIGNGPSKLDLAGMNAAHRTGSCAFLSFIRIENEDCGKTHGCICEERISKFPVALNCDKQRNQI</sequence>
<protein>
    <submittedName>
        <fullName evidence="13">Killer cell lectin-like receptor 2</fullName>
    </submittedName>
</protein>
<evidence type="ECO:0000256" key="1">
    <source>
        <dbReference type="ARBA" id="ARBA00004606"/>
    </source>
</evidence>
<keyword evidence="14" id="KW-1185">Reference proteome</keyword>
<keyword evidence="11" id="KW-0175">Coiled coil</keyword>
<evidence type="ECO:0000256" key="10">
    <source>
        <dbReference type="ARBA" id="ARBA00023180"/>
    </source>
</evidence>
<feature type="domain" description="C-type lectin" evidence="12">
    <location>
        <begin position="259"/>
        <end position="367"/>
    </location>
</feature>
<dbReference type="PANTHER" id="PTHR46329">
    <property type="entry name" value="KILLER CELL LECTIN-LIKE RECEPTOR 2"/>
    <property type="match status" value="1"/>
</dbReference>
<feature type="domain" description="C-type lectin" evidence="12">
    <location>
        <begin position="105"/>
        <end position="212"/>
    </location>
</feature>
<accession>A0ABQ0EWT7</accession>
<dbReference type="EMBL" id="BAAFST010000006">
    <property type="protein sequence ID" value="GAB1291350.1"/>
    <property type="molecule type" value="Genomic_DNA"/>
</dbReference>
<dbReference type="Proteomes" id="UP001623349">
    <property type="component" value="Unassembled WGS sequence"/>
</dbReference>
<evidence type="ECO:0000256" key="3">
    <source>
        <dbReference type="ARBA" id="ARBA00022734"/>
    </source>
</evidence>
<evidence type="ECO:0000256" key="2">
    <source>
        <dbReference type="ARBA" id="ARBA00022692"/>
    </source>
</evidence>
<comment type="subcellular location">
    <subcellularLocation>
        <location evidence="1">Membrane</location>
        <topology evidence="1">Single-pass type II membrane protein</topology>
    </subcellularLocation>
</comment>
<dbReference type="InterPro" id="IPR013600">
    <property type="entry name" value="Ly49_N"/>
</dbReference>
<keyword evidence="9" id="KW-0675">Receptor</keyword>
<evidence type="ECO:0000313" key="14">
    <source>
        <dbReference type="Proteomes" id="UP001623349"/>
    </source>
</evidence>
<dbReference type="SMART" id="SM00034">
    <property type="entry name" value="CLECT"/>
    <property type="match status" value="2"/>
</dbReference>
<gene>
    <name evidence="13" type="ORF">APTSU1_000658000</name>
</gene>
<organism evidence="13 14">
    <name type="scientific">Apodemus speciosus</name>
    <name type="common">Large Japanese field mouse</name>
    <dbReference type="NCBI Taxonomy" id="105296"/>
    <lineage>
        <taxon>Eukaryota</taxon>
        <taxon>Metazoa</taxon>
        <taxon>Chordata</taxon>
        <taxon>Craniata</taxon>
        <taxon>Vertebrata</taxon>
        <taxon>Euteleostomi</taxon>
        <taxon>Mammalia</taxon>
        <taxon>Eutheria</taxon>
        <taxon>Euarchontoglires</taxon>
        <taxon>Glires</taxon>
        <taxon>Rodentia</taxon>
        <taxon>Myomorpha</taxon>
        <taxon>Muroidea</taxon>
        <taxon>Muridae</taxon>
        <taxon>Murinae</taxon>
        <taxon>Apodemus</taxon>
    </lineage>
</organism>
<dbReference type="InterPro" id="IPR001304">
    <property type="entry name" value="C-type_lectin-like"/>
</dbReference>
<feature type="coiled-coil region" evidence="11">
    <location>
        <begin position="22"/>
        <end position="77"/>
    </location>
</feature>
<keyword evidence="7" id="KW-0472">Membrane</keyword>
<reference evidence="13 14" key="1">
    <citation type="submission" date="2024-08" db="EMBL/GenBank/DDBJ databases">
        <title>The draft genome of Apodemus speciosus.</title>
        <authorList>
            <person name="Nabeshima K."/>
            <person name="Suzuki S."/>
            <person name="Onuma M."/>
        </authorList>
    </citation>
    <scope>NUCLEOTIDE SEQUENCE [LARGE SCALE GENOMIC DNA]</scope>
    <source>
        <strain evidence="13">IB14-021</strain>
    </source>
</reference>
<evidence type="ECO:0000259" key="12">
    <source>
        <dbReference type="PROSITE" id="PS50041"/>
    </source>
</evidence>
<comment type="caution">
    <text evidence="13">The sequence shown here is derived from an EMBL/GenBank/DDBJ whole genome shotgun (WGS) entry which is preliminary data.</text>
</comment>
<dbReference type="CDD" id="cd03593">
    <property type="entry name" value="CLECT_NK_receptors_like"/>
    <property type="match status" value="2"/>
</dbReference>
<keyword evidence="10" id="KW-0325">Glycoprotein</keyword>
<name>A0ABQ0EWT7_APOSI</name>
<dbReference type="Pfam" id="PF00059">
    <property type="entry name" value="Lectin_C"/>
    <property type="match status" value="2"/>
</dbReference>
<evidence type="ECO:0000256" key="7">
    <source>
        <dbReference type="ARBA" id="ARBA00023136"/>
    </source>
</evidence>
<dbReference type="Pfam" id="PF08391">
    <property type="entry name" value="Ly49"/>
    <property type="match status" value="2"/>
</dbReference>
<evidence type="ECO:0000256" key="5">
    <source>
        <dbReference type="ARBA" id="ARBA00022968"/>
    </source>
</evidence>
<dbReference type="InterPro" id="IPR052013">
    <property type="entry name" value="Mouse_KLRs"/>
</dbReference>
<evidence type="ECO:0000256" key="8">
    <source>
        <dbReference type="ARBA" id="ARBA00023157"/>
    </source>
</evidence>
<keyword evidence="5" id="KW-0735">Signal-anchor</keyword>
<keyword evidence="8" id="KW-1015">Disulfide bond</keyword>
<evidence type="ECO:0000313" key="13">
    <source>
        <dbReference type="EMBL" id="GAB1291350.1"/>
    </source>
</evidence>
<evidence type="ECO:0000256" key="11">
    <source>
        <dbReference type="SAM" id="Coils"/>
    </source>
</evidence>
<keyword evidence="6" id="KW-1133">Transmembrane helix</keyword>
<keyword evidence="3" id="KW-0430">Lectin</keyword>
<dbReference type="InterPro" id="IPR016187">
    <property type="entry name" value="CTDL_fold"/>
</dbReference>
<keyword evidence="2" id="KW-0812">Transmembrane</keyword>
<evidence type="ECO:0000256" key="9">
    <source>
        <dbReference type="ARBA" id="ARBA00023170"/>
    </source>
</evidence>
<evidence type="ECO:0000256" key="6">
    <source>
        <dbReference type="ARBA" id="ARBA00022989"/>
    </source>
</evidence>
<proteinExistence type="predicted"/>
<dbReference type="Gene3D" id="3.10.100.10">
    <property type="entry name" value="Mannose-Binding Protein A, subunit A"/>
    <property type="match status" value="2"/>
</dbReference>
<keyword evidence="4" id="KW-0130">Cell adhesion</keyword>
<evidence type="ECO:0000256" key="4">
    <source>
        <dbReference type="ARBA" id="ARBA00022889"/>
    </source>
</evidence>
<dbReference type="PANTHER" id="PTHR46329:SF1">
    <property type="entry name" value="KILLER CELL LECTIN-LIKE RECEPTOR 2"/>
    <property type="match status" value="1"/>
</dbReference>
<dbReference type="SUPFAM" id="SSF56436">
    <property type="entry name" value="C-type lectin-like"/>
    <property type="match status" value="2"/>
</dbReference>
<dbReference type="InterPro" id="IPR033992">
    <property type="entry name" value="NKR-like_CTLD"/>
</dbReference>
<feature type="coiled-coil region" evidence="11">
    <location>
        <begin position="175"/>
        <end position="209"/>
    </location>
</feature>
<dbReference type="PROSITE" id="PS50041">
    <property type="entry name" value="C_TYPE_LECTIN_2"/>
    <property type="match status" value="2"/>
</dbReference>
<dbReference type="InterPro" id="IPR016186">
    <property type="entry name" value="C-type_lectin-like/link_sf"/>
</dbReference>